<feature type="compositionally biased region" description="Polar residues" evidence="1">
    <location>
        <begin position="184"/>
        <end position="193"/>
    </location>
</feature>
<reference evidence="3 4" key="1">
    <citation type="submission" date="2019-01" db="EMBL/GenBank/DDBJ databases">
        <title>Draft Genome and Complete Hox-Cluster Characterization of the Sterlet Sturgeon (Acipenser ruthenus).</title>
        <authorList>
            <person name="Wei Q."/>
        </authorList>
    </citation>
    <scope>NUCLEOTIDE SEQUENCE [LARGE SCALE GENOMIC DNA]</scope>
    <source>
        <strain evidence="3">WHYD16114868_AA</strain>
        <tissue evidence="3">Blood</tissue>
    </source>
</reference>
<organism evidence="3 4">
    <name type="scientific">Acipenser ruthenus</name>
    <name type="common">Sterlet sturgeon</name>
    <dbReference type="NCBI Taxonomy" id="7906"/>
    <lineage>
        <taxon>Eukaryota</taxon>
        <taxon>Metazoa</taxon>
        <taxon>Chordata</taxon>
        <taxon>Craniata</taxon>
        <taxon>Vertebrata</taxon>
        <taxon>Euteleostomi</taxon>
        <taxon>Actinopterygii</taxon>
        <taxon>Chondrostei</taxon>
        <taxon>Acipenseriformes</taxon>
        <taxon>Acipenseridae</taxon>
        <taxon>Acipenser</taxon>
    </lineage>
</organism>
<name>A0A444UF41_ACIRT</name>
<gene>
    <name evidence="3" type="ORF">EOD39_5213</name>
</gene>
<dbReference type="Gene3D" id="3.30.530.20">
    <property type="match status" value="1"/>
</dbReference>
<dbReference type="Pfam" id="PF01852">
    <property type="entry name" value="START"/>
    <property type="match status" value="1"/>
</dbReference>
<dbReference type="InterPro" id="IPR002913">
    <property type="entry name" value="START_lipid-bd_dom"/>
</dbReference>
<dbReference type="GO" id="GO:0008289">
    <property type="term" value="F:lipid binding"/>
    <property type="evidence" value="ECO:0007669"/>
    <property type="project" value="InterPro"/>
</dbReference>
<dbReference type="Proteomes" id="UP000289886">
    <property type="component" value="Unassembled WGS sequence"/>
</dbReference>
<evidence type="ECO:0000313" key="3">
    <source>
        <dbReference type="EMBL" id="RXM33806.1"/>
    </source>
</evidence>
<sequence length="360" mass="40590">MKQLEDPVSSTFNHKDILKSMSKAGDVSFNNPLRFIDDAVRPPSKGSPRFGTLSHHSFFSRHNPHPHRVTHIQGLNGNPVCIVNDNWYASTPLCPHPLIRSQLPMTVLGAPGLQWPFGELYGSGTQRQGTGLLSEAWREELKDLAAKICLAGTFEKEEKKVEVPVRRVTQYSAQTGRIIPPSSRAASHRSNQASRRHARTKGQFPSAAICNQELMVKYSFLIQQLRKEATVIQLKEFKDEELLYVKQGKEALQRAVEILEQQGGWQTEISEENGDVVLSKILPGIGKVFKLEAVLDATTKELHNELFAKVEEMNKWNPNIKQIKGWLPKSIVNQALPQAQADFTRHLRKRLSARLTSVQR</sequence>
<feature type="domain" description="START" evidence="2">
    <location>
        <begin position="249"/>
        <end position="323"/>
    </location>
</feature>
<evidence type="ECO:0000259" key="2">
    <source>
        <dbReference type="Pfam" id="PF01852"/>
    </source>
</evidence>
<keyword evidence="4" id="KW-1185">Reference proteome</keyword>
<dbReference type="EMBL" id="SCEB01214688">
    <property type="protein sequence ID" value="RXM33806.1"/>
    <property type="molecule type" value="Genomic_DNA"/>
</dbReference>
<dbReference type="Pfam" id="PF15256">
    <property type="entry name" value="SPATIAL"/>
    <property type="match status" value="1"/>
</dbReference>
<protein>
    <submittedName>
        <fullName evidence="3">Steroidogenic acute regulatory protein, mitochondrial</fullName>
    </submittedName>
</protein>
<dbReference type="AlphaFoldDB" id="A0A444UF41"/>
<dbReference type="PANTHER" id="PTHR33772:SF1">
    <property type="entry name" value="PROTEIN TBATA"/>
    <property type="match status" value="1"/>
</dbReference>
<dbReference type="InterPro" id="IPR023393">
    <property type="entry name" value="START-like_dom_sf"/>
</dbReference>
<evidence type="ECO:0000256" key="1">
    <source>
        <dbReference type="SAM" id="MobiDB-lite"/>
    </source>
</evidence>
<feature type="region of interest" description="Disordered" evidence="1">
    <location>
        <begin position="179"/>
        <end position="202"/>
    </location>
</feature>
<dbReference type="InterPro" id="IPR037394">
    <property type="entry name" value="TBATA-like"/>
</dbReference>
<comment type="caution">
    <text evidence="3">The sequence shown here is derived from an EMBL/GenBank/DDBJ whole genome shotgun (WGS) entry which is preliminary data.</text>
</comment>
<evidence type="ECO:0000313" key="4">
    <source>
        <dbReference type="Proteomes" id="UP000289886"/>
    </source>
</evidence>
<dbReference type="PANTHER" id="PTHR33772">
    <property type="entry name" value="THYMUS, BRAIN AND TESTES-ASSOCIATED"/>
    <property type="match status" value="1"/>
</dbReference>
<proteinExistence type="predicted"/>
<dbReference type="SUPFAM" id="SSF55961">
    <property type="entry name" value="Bet v1-like"/>
    <property type="match status" value="1"/>
</dbReference>
<accession>A0A444UF41</accession>